<feature type="short sequence motif" description="Q motif" evidence="6">
    <location>
        <begin position="28"/>
        <end position="56"/>
    </location>
</feature>
<dbReference type="GO" id="GO:0016787">
    <property type="term" value="F:hydrolase activity"/>
    <property type="evidence" value="ECO:0007669"/>
    <property type="project" value="UniProtKB-KW"/>
</dbReference>
<dbReference type="Gene3D" id="3.30.70.330">
    <property type="match status" value="1"/>
</dbReference>
<keyword evidence="1" id="KW-0547">Nucleotide-binding</keyword>
<evidence type="ECO:0000256" key="4">
    <source>
        <dbReference type="ARBA" id="ARBA00022840"/>
    </source>
</evidence>
<evidence type="ECO:0000256" key="7">
    <source>
        <dbReference type="SAM" id="MobiDB-lite"/>
    </source>
</evidence>
<evidence type="ECO:0000313" key="12">
    <source>
        <dbReference type="Proteomes" id="UP000473699"/>
    </source>
</evidence>
<evidence type="ECO:0000256" key="5">
    <source>
        <dbReference type="ARBA" id="ARBA00038437"/>
    </source>
</evidence>
<keyword evidence="12" id="KW-1185">Reference proteome</keyword>
<dbReference type="InterPro" id="IPR027417">
    <property type="entry name" value="P-loop_NTPase"/>
</dbReference>
<dbReference type="InterPro" id="IPR014001">
    <property type="entry name" value="Helicase_ATP-bd"/>
</dbReference>
<dbReference type="EMBL" id="VUNH01000001">
    <property type="protein sequence ID" value="MST54485.1"/>
    <property type="molecule type" value="Genomic_DNA"/>
</dbReference>
<dbReference type="SMART" id="SM00490">
    <property type="entry name" value="HELICc"/>
    <property type="match status" value="1"/>
</dbReference>
<dbReference type="InterPro" id="IPR050079">
    <property type="entry name" value="DEAD_box_RNA_helicase"/>
</dbReference>
<dbReference type="Pfam" id="PF00271">
    <property type="entry name" value="Helicase_C"/>
    <property type="match status" value="1"/>
</dbReference>
<dbReference type="InterPro" id="IPR005580">
    <property type="entry name" value="DbpA/CsdA_RNA-bd_dom"/>
</dbReference>
<dbReference type="GO" id="GO:0005829">
    <property type="term" value="C:cytosol"/>
    <property type="evidence" value="ECO:0007669"/>
    <property type="project" value="TreeGrafter"/>
</dbReference>
<keyword evidence="2" id="KW-0378">Hydrolase</keyword>
<dbReference type="PROSITE" id="PS51195">
    <property type="entry name" value="Q_MOTIF"/>
    <property type="match status" value="1"/>
</dbReference>
<keyword evidence="4" id="KW-0067">ATP-binding</keyword>
<dbReference type="GO" id="GO:0005524">
    <property type="term" value="F:ATP binding"/>
    <property type="evidence" value="ECO:0007669"/>
    <property type="project" value="UniProtKB-KW"/>
</dbReference>
<evidence type="ECO:0000256" key="6">
    <source>
        <dbReference type="PROSITE-ProRule" id="PRU00552"/>
    </source>
</evidence>
<feature type="domain" description="Helicase ATP-binding" evidence="8">
    <location>
        <begin position="59"/>
        <end position="229"/>
    </location>
</feature>
<comment type="similarity">
    <text evidence="5">Belongs to the DEAD box helicase family.</text>
</comment>
<keyword evidence="3 11" id="KW-0347">Helicase</keyword>
<feature type="domain" description="DEAD-box RNA helicase Q" evidence="10">
    <location>
        <begin position="28"/>
        <end position="56"/>
    </location>
</feature>
<dbReference type="CDD" id="cd00268">
    <property type="entry name" value="DEADc"/>
    <property type="match status" value="1"/>
</dbReference>
<dbReference type="Pfam" id="PF00270">
    <property type="entry name" value="DEAD"/>
    <property type="match status" value="1"/>
</dbReference>
<dbReference type="PANTHER" id="PTHR47959">
    <property type="entry name" value="ATP-DEPENDENT RNA HELICASE RHLE-RELATED"/>
    <property type="match status" value="1"/>
</dbReference>
<dbReference type="SMART" id="SM00487">
    <property type="entry name" value="DEXDc"/>
    <property type="match status" value="1"/>
</dbReference>
<dbReference type="PROSITE" id="PS51194">
    <property type="entry name" value="HELICASE_CTER"/>
    <property type="match status" value="1"/>
</dbReference>
<evidence type="ECO:0000259" key="9">
    <source>
        <dbReference type="PROSITE" id="PS51194"/>
    </source>
</evidence>
<dbReference type="AlphaFoldDB" id="A0A6L5Y8R0"/>
<dbReference type="InterPro" id="IPR011545">
    <property type="entry name" value="DEAD/DEAH_box_helicase_dom"/>
</dbReference>
<dbReference type="Gene3D" id="3.40.50.300">
    <property type="entry name" value="P-loop containing nucleotide triphosphate hydrolases"/>
    <property type="match status" value="2"/>
</dbReference>
<feature type="region of interest" description="Disordered" evidence="7">
    <location>
        <begin position="579"/>
        <end position="612"/>
    </location>
</feature>
<dbReference type="PROSITE" id="PS51192">
    <property type="entry name" value="HELICASE_ATP_BIND_1"/>
    <property type="match status" value="1"/>
</dbReference>
<evidence type="ECO:0000313" key="11">
    <source>
        <dbReference type="EMBL" id="MST54485.1"/>
    </source>
</evidence>
<dbReference type="PANTHER" id="PTHR47959:SF1">
    <property type="entry name" value="ATP-DEPENDENT RNA HELICASE DBPA"/>
    <property type="match status" value="1"/>
</dbReference>
<proteinExistence type="inferred from homology"/>
<accession>A0A6L5Y8R0</accession>
<dbReference type="Proteomes" id="UP000473699">
    <property type="component" value="Unassembled WGS sequence"/>
</dbReference>
<feature type="domain" description="Helicase C-terminal" evidence="9">
    <location>
        <begin position="253"/>
        <end position="403"/>
    </location>
</feature>
<sequence>MKRQGRLTVGGPLEIPCDSGRNYEVTAASFRDFNLPESFLAALDQRGFTTPTPVQAQVLSQPNLDTDMVVQARTGSGKTLAFLLPLLSELEGGGKKPRLLVLSPTRELAMQNAGESEFLGRIRGIGTVSIVGGMSMEHQIFQLRRGASVVVGTPGRVLDHIRRGTLDLSEIETLVLDEGDNMLDMGFRDELEAILEAAVSRKKTWLFSATMPDSVFSLCKRYLKEPLRLELNHEEEQHEDIVHRVYLVPSRQRMEALVNILLWEKPALCLIFCHTKTDTGEVAGRLQEEGLMALALNGDMTQRERSNALESFRTGRIPVLVATNVAARGLDVQGVSHVIQLGLPDNMETFVHRSGRTGRAGHEGSNLLLLTPQESGRFKFMIRSSEMKVEWLKVPDIQEISVIQRERREESLLEIVPAPEIRAWAESLLERSDDAADLAAKLLSVAVKDIPTGYALRDSLQRELDQRRERAAVRREGRASSRFDGERRGLATERARFRGQGLSIRIAKGRNDQEWSVGRILGALCAALGVSRDEIGNIKMRDSHTEVELSPAAIASLDDGGRRRLIDRGLISGEPRLGGARRERRFDRSGERLGKRNFERTSERRPRYGRDA</sequence>
<evidence type="ECO:0000256" key="2">
    <source>
        <dbReference type="ARBA" id="ARBA00022801"/>
    </source>
</evidence>
<gene>
    <name evidence="11" type="ORF">FYJ74_00225</name>
</gene>
<organism evidence="11 12">
    <name type="scientific">Pyramidobacter porci</name>
    <dbReference type="NCBI Taxonomy" id="2605789"/>
    <lineage>
        <taxon>Bacteria</taxon>
        <taxon>Thermotogati</taxon>
        <taxon>Synergistota</taxon>
        <taxon>Synergistia</taxon>
        <taxon>Synergistales</taxon>
        <taxon>Dethiosulfovibrionaceae</taxon>
        <taxon>Pyramidobacter</taxon>
    </lineage>
</organism>
<dbReference type="GO" id="GO:0003676">
    <property type="term" value="F:nucleic acid binding"/>
    <property type="evidence" value="ECO:0007669"/>
    <property type="project" value="InterPro"/>
</dbReference>
<name>A0A6L5Y8R0_9BACT</name>
<dbReference type="InterPro" id="IPR012677">
    <property type="entry name" value="Nucleotide-bd_a/b_plait_sf"/>
</dbReference>
<dbReference type="CDD" id="cd18787">
    <property type="entry name" value="SF2_C_DEAD"/>
    <property type="match status" value="1"/>
</dbReference>
<evidence type="ECO:0000256" key="1">
    <source>
        <dbReference type="ARBA" id="ARBA00022741"/>
    </source>
</evidence>
<dbReference type="Pfam" id="PF03880">
    <property type="entry name" value="DbpA"/>
    <property type="match status" value="1"/>
</dbReference>
<dbReference type="GO" id="GO:0003724">
    <property type="term" value="F:RNA helicase activity"/>
    <property type="evidence" value="ECO:0007669"/>
    <property type="project" value="InterPro"/>
</dbReference>
<dbReference type="InterPro" id="IPR001650">
    <property type="entry name" value="Helicase_C-like"/>
</dbReference>
<evidence type="ECO:0000259" key="8">
    <source>
        <dbReference type="PROSITE" id="PS51192"/>
    </source>
</evidence>
<dbReference type="InterPro" id="IPR014014">
    <property type="entry name" value="RNA_helicase_DEAD_Q_motif"/>
</dbReference>
<protein>
    <submittedName>
        <fullName evidence="11">DEAD/DEAH box helicase</fullName>
    </submittedName>
</protein>
<dbReference type="CDD" id="cd12252">
    <property type="entry name" value="RRM_DbpA"/>
    <property type="match status" value="1"/>
</dbReference>
<dbReference type="SUPFAM" id="SSF52540">
    <property type="entry name" value="P-loop containing nucleoside triphosphate hydrolases"/>
    <property type="match status" value="1"/>
</dbReference>
<evidence type="ECO:0000259" key="10">
    <source>
        <dbReference type="PROSITE" id="PS51195"/>
    </source>
</evidence>
<comment type="caution">
    <text evidence="11">The sequence shown here is derived from an EMBL/GenBank/DDBJ whole genome shotgun (WGS) entry which is preliminary data.</text>
</comment>
<reference evidence="11 12" key="1">
    <citation type="submission" date="2019-08" db="EMBL/GenBank/DDBJ databases">
        <title>In-depth cultivation of the pig gut microbiome towards novel bacterial diversity and tailored functional studies.</title>
        <authorList>
            <person name="Wylensek D."/>
            <person name="Hitch T.C.A."/>
            <person name="Clavel T."/>
        </authorList>
    </citation>
    <scope>NUCLEOTIDE SEQUENCE [LARGE SCALE GENOMIC DNA]</scope>
    <source>
        <strain evidence="11 12">SM-530-WT-4B</strain>
    </source>
</reference>
<feature type="compositionally biased region" description="Basic and acidic residues" evidence="7">
    <location>
        <begin position="580"/>
        <end position="612"/>
    </location>
</feature>
<dbReference type="InterPro" id="IPR044742">
    <property type="entry name" value="DEAD/DEAH_RhlB"/>
</dbReference>
<evidence type="ECO:0000256" key="3">
    <source>
        <dbReference type="ARBA" id="ARBA00022806"/>
    </source>
</evidence>